<gene>
    <name evidence="1" type="ORF">Tharo_2366</name>
</gene>
<dbReference type="AlphaFoldDB" id="A0A2R4BPZ1"/>
<sequence>MRSMIIDAGPLLALFNPADRHHQACVSFLRGNEVSLVTTWPVLTEVMHLLRYSVDAQLRLLSWIDRGGLAIAELEQGCIGAIAGLVGKYRDRPMDLADASVVQLAVQTGSREVLSIDSDFDIYRLPDGAWLANPLRDNAH</sequence>
<protein>
    <submittedName>
        <fullName evidence="1">Uncharacterized protein</fullName>
    </submittedName>
</protein>
<evidence type="ECO:0000313" key="1">
    <source>
        <dbReference type="EMBL" id="AVR89263.1"/>
    </source>
</evidence>
<keyword evidence="2" id="KW-1185">Reference proteome</keyword>
<dbReference type="Gene3D" id="3.40.50.1010">
    <property type="entry name" value="5'-nuclease"/>
    <property type="match status" value="1"/>
</dbReference>
<dbReference type="KEGG" id="tak:Tharo_2366"/>
<reference evidence="1 2" key="1">
    <citation type="submission" date="2018-03" db="EMBL/GenBank/DDBJ databases">
        <title>Complete genome sequence of Thauera aromatica, a model organism for studying aromatic compound degradation under denitrifying conditions.</title>
        <authorList>
            <person name="Lo H.-Y."/>
            <person name="Goris T."/>
            <person name="Boll M."/>
            <person name="Mueller J.A."/>
        </authorList>
    </citation>
    <scope>NUCLEOTIDE SEQUENCE [LARGE SCALE GENOMIC DNA]</scope>
    <source>
        <strain evidence="1 2">K172</strain>
    </source>
</reference>
<dbReference type="InterPro" id="IPR029060">
    <property type="entry name" value="PIN-like_dom_sf"/>
</dbReference>
<proteinExistence type="predicted"/>
<evidence type="ECO:0000313" key="2">
    <source>
        <dbReference type="Proteomes" id="UP000241885"/>
    </source>
</evidence>
<dbReference type="SUPFAM" id="SSF88723">
    <property type="entry name" value="PIN domain-like"/>
    <property type="match status" value="1"/>
</dbReference>
<name>A0A2R4BPZ1_THAAR</name>
<dbReference type="EMBL" id="CP028339">
    <property type="protein sequence ID" value="AVR89263.1"/>
    <property type="molecule type" value="Genomic_DNA"/>
</dbReference>
<accession>A0A2R4BPZ1</accession>
<organism evidence="1 2">
    <name type="scientific">Thauera aromatica K172</name>
    <dbReference type="NCBI Taxonomy" id="44139"/>
    <lineage>
        <taxon>Bacteria</taxon>
        <taxon>Pseudomonadati</taxon>
        <taxon>Pseudomonadota</taxon>
        <taxon>Betaproteobacteria</taxon>
        <taxon>Rhodocyclales</taxon>
        <taxon>Zoogloeaceae</taxon>
        <taxon>Thauera</taxon>
    </lineage>
</organism>
<dbReference type="Proteomes" id="UP000241885">
    <property type="component" value="Chromosome"/>
</dbReference>